<dbReference type="PANTHER" id="PTHR19372:SF7">
    <property type="entry name" value="SULFITE OXIDASE, MITOCHONDRIAL"/>
    <property type="match status" value="1"/>
</dbReference>
<dbReference type="SUPFAM" id="SSF81296">
    <property type="entry name" value="E set domains"/>
    <property type="match status" value="1"/>
</dbReference>
<dbReference type="EMBL" id="JAUSQZ010000001">
    <property type="protein sequence ID" value="MDP9826775.1"/>
    <property type="molecule type" value="Genomic_DNA"/>
</dbReference>
<comment type="caution">
    <text evidence="3">The sequence shown here is derived from an EMBL/GenBank/DDBJ whole genome shotgun (WGS) entry which is preliminary data.</text>
</comment>
<dbReference type="InterPro" id="IPR014756">
    <property type="entry name" value="Ig_E-set"/>
</dbReference>
<organism evidence="3 4">
    <name type="scientific">Kineosporia succinea</name>
    <dbReference type="NCBI Taxonomy" id="84632"/>
    <lineage>
        <taxon>Bacteria</taxon>
        <taxon>Bacillati</taxon>
        <taxon>Actinomycetota</taxon>
        <taxon>Actinomycetes</taxon>
        <taxon>Kineosporiales</taxon>
        <taxon>Kineosporiaceae</taxon>
        <taxon>Kineosporia</taxon>
    </lineage>
</organism>
<evidence type="ECO:0000313" key="4">
    <source>
        <dbReference type="Proteomes" id="UP001235712"/>
    </source>
</evidence>
<dbReference type="Gene3D" id="3.90.420.10">
    <property type="entry name" value="Oxidoreductase, molybdopterin-binding domain"/>
    <property type="match status" value="1"/>
</dbReference>
<feature type="transmembrane region" description="Helical" evidence="1">
    <location>
        <begin position="12"/>
        <end position="31"/>
    </location>
</feature>
<dbReference type="RefSeq" id="WP_307241945.1">
    <property type="nucleotide sequence ID" value="NZ_JAUSQZ010000001.1"/>
</dbReference>
<dbReference type="InterPro" id="IPR036374">
    <property type="entry name" value="OxRdtase_Mopterin-bd_sf"/>
</dbReference>
<accession>A0ABT9P3Y0</accession>
<dbReference type="PANTHER" id="PTHR19372">
    <property type="entry name" value="SULFITE REDUCTASE"/>
    <property type="match status" value="1"/>
</dbReference>
<feature type="transmembrane region" description="Helical" evidence="1">
    <location>
        <begin position="162"/>
        <end position="180"/>
    </location>
</feature>
<feature type="transmembrane region" description="Helical" evidence="1">
    <location>
        <begin position="75"/>
        <end position="95"/>
    </location>
</feature>
<feature type="transmembrane region" description="Helical" evidence="1">
    <location>
        <begin position="131"/>
        <end position="150"/>
    </location>
</feature>
<dbReference type="Pfam" id="PF00174">
    <property type="entry name" value="Oxidored_molyb"/>
    <property type="match status" value="1"/>
</dbReference>
<keyword evidence="1" id="KW-1133">Transmembrane helix</keyword>
<name>A0ABT9P3Y0_9ACTN</name>
<protein>
    <submittedName>
        <fullName evidence="3">DMSO/TMAO reductase YedYZ molybdopterin-dependent catalytic subunit</fullName>
    </submittedName>
</protein>
<dbReference type="Pfam" id="PF17957">
    <property type="entry name" value="Big_7"/>
    <property type="match status" value="1"/>
</dbReference>
<dbReference type="Proteomes" id="UP001235712">
    <property type="component" value="Unassembled WGS sequence"/>
</dbReference>
<feature type="transmembrane region" description="Helical" evidence="1">
    <location>
        <begin position="101"/>
        <end position="119"/>
    </location>
</feature>
<dbReference type="SUPFAM" id="SSF56524">
    <property type="entry name" value="Oxidoreductase molybdopterin-binding domain"/>
    <property type="match status" value="1"/>
</dbReference>
<evidence type="ECO:0000259" key="2">
    <source>
        <dbReference type="Pfam" id="PF00174"/>
    </source>
</evidence>
<dbReference type="Gene3D" id="2.60.40.650">
    <property type="match status" value="1"/>
</dbReference>
<dbReference type="InterPro" id="IPR000572">
    <property type="entry name" value="OxRdtase_Mopterin-bd_dom"/>
</dbReference>
<evidence type="ECO:0000256" key="1">
    <source>
        <dbReference type="SAM" id="Phobius"/>
    </source>
</evidence>
<reference evidence="3 4" key="1">
    <citation type="submission" date="2023-07" db="EMBL/GenBank/DDBJ databases">
        <title>Sequencing the genomes of 1000 actinobacteria strains.</title>
        <authorList>
            <person name="Klenk H.-P."/>
        </authorList>
    </citation>
    <scope>NUCLEOTIDE SEQUENCE [LARGE SCALE GENOMIC DNA]</scope>
    <source>
        <strain evidence="3 4">DSM 44388</strain>
    </source>
</reference>
<gene>
    <name evidence="3" type="ORF">J2S57_002524</name>
</gene>
<keyword evidence="1" id="KW-0472">Membrane</keyword>
<feature type="domain" description="Oxidoreductase molybdopterin-binding" evidence="2">
    <location>
        <begin position="237"/>
        <end position="384"/>
    </location>
</feature>
<keyword evidence="1" id="KW-0812">Transmembrane</keyword>
<proteinExistence type="predicted"/>
<keyword evidence="4" id="KW-1185">Reference proteome</keyword>
<sequence>MSPTTGKSSRVGPVRAALAGLVAAGLALGVAELVAGAIGRAVAPAIVVGGAAIDRTPRWLKEFAIEQFGENDKNVLLTGIFVTVAVLAAVVGVIAGRHRRVGLVGAALLGVVAAAAAATRPQAHIIDVVPSLVAAVVAVVALAGLLSVSAPGRSAEGPGRRAVLLTSGLAVAAGFAGVAGRRLQNLRTDVAASRRALRLPAPTTAAPALPPGAMLDVNGVSAFYTAPADFYRVDTALSVPRLTTDEWSLKIHGMVEREITLDFDDLLARPIVENDITMTCVSNEVGGGLVGTARWLGVELAPLLREVGVDPNSDQLVGTSVDGMTIGTPVSALMDGRAAMLAIAMNGEPLLPQHGFPCRMVVPGLYGYVSATKWLVDLELSRFDAFDPYWVRRGWEQQAPIKTSSRIDTPRPLARVKPGKVAVAGVAWAQQRGISKVEVRVDGGSWQEAELSARVNDDLWRQWVWTWDAAEGSHTLQVRATDREGELQTEDRAEPFPNGSSGWQSIVVTVGA</sequence>
<evidence type="ECO:0000313" key="3">
    <source>
        <dbReference type="EMBL" id="MDP9826775.1"/>
    </source>
</evidence>